<accession>A0A0P5KC74</accession>
<keyword evidence="3" id="KW-0813">Transport</keyword>
<dbReference type="Proteomes" id="UP000076858">
    <property type="component" value="Unassembled WGS sequence"/>
</dbReference>
<dbReference type="PANTHER" id="PTHR13146:SF0">
    <property type="entry name" value="SOLUTE CARRIER FAMILY 35 MEMBER F6"/>
    <property type="match status" value="1"/>
</dbReference>
<organism evidence="7 8">
    <name type="scientific">Daphnia magna</name>
    <dbReference type="NCBI Taxonomy" id="35525"/>
    <lineage>
        <taxon>Eukaryota</taxon>
        <taxon>Metazoa</taxon>
        <taxon>Ecdysozoa</taxon>
        <taxon>Arthropoda</taxon>
        <taxon>Crustacea</taxon>
        <taxon>Branchiopoda</taxon>
        <taxon>Diplostraca</taxon>
        <taxon>Cladocera</taxon>
        <taxon>Anomopoda</taxon>
        <taxon>Daphniidae</taxon>
        <taxon>Daphnia</taxon>
    </lineage>
</organism>
<evidence type="ECO:0000256" key="2">
    <source>
        <dbReference type="ARBA" id="ARBA00007863"/>
    </source>
</evidence>
<evidence type="ECO:0000256" key="5">
    <source>
        <dbReference type="ARBA" id="ARBA00022989"/>
    </source>
</evidence>
<dbReference type="Pfam" id="PF06027">
    <property type="entry name" value="SLC35F"/>
    <property type="match status" value="1"/>
</dbReference>
<sequence>MAWTTYQLSLAVLMVVTGSINTLSTKWADKLESENSAGDAQPFNHPFLQACTMFIGESLCLLVFSISHFAKKRKQSQSNELAAVVDNPISSFNPLIFFPPAMLDMLATSTMYVGLNLTYASSFQMLRGAVIIFTGLLSTAFLGRLLKAREWLGMLTVIMGLSVVGASDFIFSSGGSNNSLNSIITGDLLIVMAQIVTASQMVWEEKFVTKHNVPALQAVGWEGIFGFVTLSLLLIPMYFLRVGPPFSSNPRMVLEDALDGFTQMKNNPMIILAMSGTVISIAFFNFAGVSVTKELSATTRMVLDSVRTLVIWSVSLLLQWQQFYWPQIIGFALLVTGMGVYNNIINASLCKCRRGSDSEPLLGVNEDQSINDEEGRPSVIH</sequence>
<name>A0A0P5KC74_9CRUS</name>
<reference evidence="7 8" key="1">
    <citation type="submission" date="2016-03" db="EMBL/GenBank/DDBJ databases">
        <title>EvidentialGene: Evidence-directed Construction of Genes on Genomes.</title>
        <authorList>
            <person name="Gilbert D.G."/>
            <person name="Choi J.-H."/>
            <person name="Mockaitis K."/>
            <person name="Colbourne J."/>
            <person name="Pfrender M."/>
        </authorList>
    </citation>
    <scope>NUCLEOTIDE SEQUENCE [LARGE SCALE GENOMIC DNA]</scope>
    <source>
        <strain evidence="7 8">Xinb3</strain>
        <tissue evidence="7">Complete organism</tissue>
    </source>
</reference>
<evidence type="ECO:0000313" key="7">
    <source>
        <dbReference type="EMBL" id="KZS20071.1"/>
    </source>
</evidence>
<dbReference type="OrthoDB" id="29773at2759"/>
<keyword evidence="4" id="KW-0812">Transmembrane</keyword>
<dbReference type="GO" id="GO:0022857">
    <property type="term" value="F:transmembrane transporter activity"/>
    <property type="evidence" value="ECO:0007669"/>
    <property type="project" value="InterPro"/>
</dbReference>
<evidence type="ECO:0000256" key="4">
    <source>
        <dbReference type="ARBA" id="ARBA00022692"/>
    </source>
</evidence>
<protein>
    <submittedName>
        <fullName evidence="7">Solute carrier family 35 member F6</fullName>
    </submittedName>
</protein>
<keyword evidence="6" id="KW-0472">Membrane</keyword>
<dbReference type="GO" id="GO:0016020">
    <property type="term" value="C:membrane"/>
    <property type="evidence" value="ECO:0007669"/>
    <property type="project" value="UniProtKB-SubCell"/>
</dbReference>
<comment type="caution">
    <text evidence="7">The sequence shown here is derived from an EMBL/GenBank/DDBJ whole genome shotgun (WGS) entry which is preliminary data.</text>
</comment>
<dbReference type="STRING" id="35525.A0A0P5KC74"/>
<comment type="subcellular location">
    <subcellularLocation>
        <location evidence="1">Membrane</location>
        <topology evidence="1">Multi-pass membrane protein</topology>
    </subcellularLocation>
</comment>
<dbReference type="AlphaFoldDB" id="A0A0P5KC74"/>
<dbReference type="InterPro" id="IPR009262">
    <property type="entry name" value="SLC35_F1/F2/F6"/>
</dbReference>
<dbReference type="PANTHER" id="PTHR13146">
    <property type="match status" value="1"/>
</dbReference>
<evidence type="ECO:0000256" key="3">
    <source>
        <dbReference type="ARBA" id="ARBA00022448"/>
    </source>
</evidence>
<keyword evidence="5" id="KW-1133">Transmembrane helix</keyword>
<keyword evidence="8" id="KW-1185">Reference proteome</keyword>
<dbReference type="InterPro" id="IPR012404">
    <property type="entry name" value="UCP036436"/>
</dbReference>
<comment type="similarity">
    <text evidence="2">Belongs to the SLC35F solute transporter family.</text>
</comment>
<dbReference type="EMBL" id="LRGB01000248">
    <property type="protein sequence ID" value="KZS20071.1"/>
    <property type="molecule type" value="Genomic_DNA"/>
</dbReference>
<dbReference type="SUPFAM" id="SSF103481">
    <property type="entry name" value="Multidrug resistance efflux transporter EmrE"/>
    <property type="match status" value="1"/>
</dbReference>
<evidence type="ECO:0000256" key="6">
    <source>
        <dbReference type="ARBA" id="ARBA00023136"/>
    </source>
</evidence>
<evidence type="ECO:0000256" key="1">
    <source>
        <dbReference type="ARBA" id="ARBA00004141"/>
    </source>
</evidence>
<evidence type="ECO:0000313" key="8">
    <source>
        <dbReference type="Proteomes" id="UP000076858"/>
    </source>
</evidence>
<dbReference type="PIRSF" id="PIRSF036436">
    <property type="entry name" value="UCP036436"/>
    <property type="match status" value="1"/>
</dbReference>
<dbReference type="InterPro" id="IPR037185">
    <property type="entry name" value="EmrE-like"/>
</dbReference>
<proteinExistence type="inferred from homology"/>
<gene>
    <name evidence="7" type="ORF">APZ42_013393</name>
</gene>